<comment type="caution">
    <text evidence="2">The sequence shown here is derived from an EMBL/GenBank/DDBJ whole genome shotgun (WGS) entry which is preliminary data.</text>
</comment>
<dbReference type="Proteomes" id="UP000050509">
    <property type="component" value="Unassembled WGS sequence"/>
</dbReference>
<sequence length="219" mass="24415">MRRIFLLRAAGVLGASLTVGMLLIWFALRPWYTSWGATAAEVHKALPGDELIAAPLPMSLRTKAITINATPAEIWPWLVQMGQGRGGLYSYEWLENALGMEMHNADQIIPELQQLHIGDPIRMGPEGKAPPPFLAAQILPGRALVIGHRNAQKSAWRDTYAFVLQPIDAGHTRLIHRNRAAEQFGIDRALEPGYFLMERGMLLGIRQRAERNRGLVAQQ</sequence>
<dbReference type="EMBL" id="LJCR01001689">
    <property type="protein sequence ID" value="KPV49891.1"/>
    <property type="molecule type" value="Genomic_DNA"/>
</dbReference>
<protein>
    <submittedName>
        <fullName evidence="2">Uncharacterized protein</fullName>
    </submittedName>
</protein>
<keyword evidence="3" id="KW-1185">Reference proteome</keyword>
<evidence type="ECO:0000256" key="1">
    <source>
        <dbReference type="SAM" id="Phobius"/>
    </source>
</evidence>
<accession>A0A0P9FBD7</accession>
<keyword evidence="1" id="KW-0812">Transmembrane</keyword>
<evidence type="ECO:0000313" key="2">
    <source>
        <dbReference type="EMBL" id="KPV49891.1"/>
    </source>
</evidence>
<name>A0A0P9FBD7_9CHLR</name>
<dbReference type="AlphaFoldDB" id="A0A0P9FBD7"/>
<keyword evidence="1" id="KW-0472">Membrane</keyword>
<keyword evidence="1" id="KW-1133">Transmembrane helix</keyword>
<reference evidence="2 3" key="1">
    <citation type="submission" date="2015-09" db="EMBL/GenBank/DDBJ databases">
        <title>Draft genome sequence of Kouleothrix aurantiaca JCM 19913.</title>
        <authorList>
            <person name="Hemp J."/>
        </authorList>
    </citation>
    <scope>NUCLEOTIDE SEQUENCE [LARGE SCALE GENOMIC DNA]</scope>
    <source>
        <strain evidence="2 3">COM-B</strain>
    </source>
</reference>
<gene>
    <name evidence="2" type="ORF">SE17_30075</name>
</gene>
<evidence type="ECO:0000313" key="3">
    <source>
        <dbReference type="Proteomes" id="UP000050509"/>
    </source>
</evidence>
<organism evidence="2 3">
    <name type="scientific">Kouleothrix aurantiaca</name>
    <dbReference type="NCBI Taxonomy" id="186479"/>
    <lineage>
        <taxon>Bacteria</taxon>
        <taxon>Bacillati</taxon>
        <taxon>Chloroflexota</taxon>
        <taxon>Chloroflexia</taxon>
        <taxon>Chloroflexales</taxon>
        <taxon>Roseiflexineae</taxon>
        <taxon>Roseiflexaceae</taxon>
        <taxon>Kouleothrix</taxon>
    </lineage>
</organism>
<feature type="transmembrane region" description="Helical" evidence="1">
    <location>
        <begin position="5"/>
        <end position="28"/>
    </location>
</feature>
<proteinExistence type="predicted"/>